<gene>
    <name evidence="1" type="ORF">ACFOKA_06075</name>
</gene>
<organism evidence="1 2">
    <name type="scientific">Kordiimonas pumila</name>
    <dbReference type="NCBI Taxonomy" id="2161677"/>
    <lineage>
        <taxon>Bacteria</taxon>
        <taxon>Pseudomonadati</taxon>
        <taxon>Pseudomonadota</taxon>
        <taxon>Alphaproteobacteria</taxon>
        <taxon>Kordiimonadales</taxon>
        <taxon>Kordiimonadaceae</taxon>
        <taxon>Kordiimonas</taxon>
    </lineage>
</organism>
<comment type="caution">
    <text evidence="1">The sequence shown here is derived from an EMBL/GenBank/DDBJ whole genome shotgun (WGS) entry which is preliminary data.</text>
</comment>
<dbReference type="RefSeq" id="WP_194214327.1">
    <property type="nucleotide sequence ID" value="NZ_CP061205.1"/>
</dbReference>
<evidence type="ECO:0000313" key="2">
    <source>
        <dbReference type="Proteomes" id="UP001595444"/>
    </source>
</evidence>
<dbReference type="InterPro" id="IPR022025">
    <property type="entry name" value="Amidoligase_2"/>
</dbReference>
<proteinExistence type="predicted"/>
<name>A0ABV7D427_9PROT</name>
<dbReference type="EMBL" id="JBHRSL010000003">
    <property type="protein sequence ID" value="MFC3051465.1"/>
    <property type="molecule type" value="Genomic_DNA"/>
</dbReference>
<evidence type="ECO:0000313" key="1">
    <source>
        <dbReference type="EMBL" id="MFC3051465.1"/>
    </source>
</evidence>
<sequence>MLTAQTKTRGGKSRYVGFEIEYAGVPLWRTAKIIQALYGGDIIEHTKAEWSVEETLLGTFRLEIDAAPIKRIIAGIHENDTLDDGVLNQLFHKTANSAEDAVTFLGSKIAPMEIIAPPVLIDEIPELDKLRAALFYENAEDTQSSLHHAFGLHINPDAIAFDAASILRHIQAFALLYPWLKEAHNVDITRRLTPFIAPYSQEYMKCILAEEYQPDLEELIRDYHHYNTSRNKALDLLPLFAFLKEKLVRSLYGSEEKIHARPTYHYRLPNSEISRGDWSLMVEWGRWLAVEQLASNEDQLNKLQQAWRETDPNWFTELMEEDASWSQLINKIMRRKYA</sequence>
<dbReference type="Pfam" id="PF12224">
    <property type="entry name" value="Amidoligase_2"/>
    <property type="match status" value="1"/>
</dbReference>
<reference evidence="2" key="1">
    <citation type="journal article" date="2019" name="Int. J. Syst. Evol. Microbiol.">
        <title>The Global Catalogue of Microorganisms (GCM) 10K type strain sequencing project: providing services to taxonomists for standard genome sequencing and annotation.</title>
        <authorList>
            <consortium name="The Broad Institute Genomics Platform"/>
            <consortium name="The Broad Institute Genome Sequencing Center for Infectious Disease"/>
            <person name="Wu L."/>
            <person name="Ma J."/>
        </authorList>
    </citation>
    <scope>NUCLEOTIDE SEQUENCE [LARGE SCALE GENOMIC DNA]</scope>
    <source>
        <strain evidence="2">KCTC 62164</strain>
    </source>
</reference>
<dbReference type="Proteomes" id="UP001595444">
    <property type="component" value="Unassembled WGS sequence"/>
</dbReference>
<protein>
    <submittedName>
        <fullName evidence="1">Amidoligase family protein</fullName>
    </submittedName>
</protein>
<keyword evidence="2" id="KW-1185">Reference proteome</keyword>
<accession>A0ABV7D427</accession>